<dbReference type="InterPro" id="IPR001763">
    <property type="entry name" value="Rhodanese-like_dom"/>
</dbReference>
<name>A0A0T9KIA3_YERKR</name>
<reference evidence="6 8" key="1">
    <citation type="submission" date="2015-03" db="EMBL/GenBank/DDBJ databases">
        <authorList>
            <person name="Murphy D."/>
        </authorList>
    </citation>
    <scope>NUCLEOTIDE SEQUENCE [LARGE SCALE GENOMIC DNA]</scope>
    <source>
        <strain evidence="6 8">FCF326</strain>
    </source>
</reference>
<dbReference type="NCBIfam" id="NF033788">
    <property type="entry name" value="HTH_metalloreg"/>
    <property type="match status" value="1"/>
</dbReference>
<keyword evidence="2" id="KW-0238">DNA-binding</keyword>
<dbReference type="EMBL" id="CPYI01000001">
    <property type="protein sequence ID" value="CNE02938.1"/>
    <property type="molecule type" value="Genomic_DNA"/>
</dbReference>
<dbReference type="Gene3D" id="3.40.250.10">
    <property type="entry name" value="Rhodanese-like domain"/>
    <property type="match status" value="1"/>
</dbReference>
<evidence type="ECO:0000313" key="6">
    <source>
        <dbReference type="EMBL" id="CNE02938.1"/>
    </source>
</evidence>
<dbReference type="PROSITE" id="PS00380">
    <property type="entry name" value="RHODANESE_1"/>
    <property type="match status" value="1"/>
</dbReference>
<dbReference type="CDD" id="cd00090">
    <property type="entry name" value="HTH_ARSR"/>
    <property type="match status" value="1"/>
</dbReference>
<dbReference type="PROSITE" id="PS50987">
    <property type="entry name" value="HTH_ARSR_2"/>
    <property type="match status" value="1"/>
</dbReference>
<dbReference type="RefSeq" id="WP_049556860.1">
    <property type="nucleotide sequence ID" value="NZ_CABHXR010000051.1"/>
</dbReference>
<dbReference type="SMART" id="SM00450">
    <property type="entry name" value="RHOD"/>
    <property type="match status" value="1"/>
</dbReference>
<accession>A0A0T9KIA3</accession>
<dbReference type="PANTHER" id="PTHR43132:SF8">
    <property type="entry name" value="HTH-TYPE TRANSCRIPTIONAL REGULATOR KMTR"/>
    <property type="match status" value="1"/>
</dbReference>
<feature type="domain" description="Rhodanese" evidence="4">
    <location>
        <begin position="132"/>
        <end position="221"/>
    </location>
</feature>
<dbReference type="Proteomes" id="UP000045824">
    <property type="component" value="Unassembled WGS sequence"/>
</dbReference>
<dbReference type="InterPro" id="IPR011991">
    <property type="entry name" value="ArsR-like_HTH"/>
</dbReference>
<keyword evidence="9" id="KW-1185">Reference proteome</keyword>
<dbReference type="SUPFAM" id="SSF52821">
    <property type="entry name" value="Rhodanese/Cell cycle control phosphatase"/>
    <property type="match status" value="1"/>
</dbReference>
<sequence>MSTEILPSTLQIFAEMADLGRVLSNTHRLILLDHIAQGERSVENLAELAGLSIANTSQHLQHLKRAGFVLGRRDGKHVFYRLGNGPILPVLDALQHYAAHNHSEIRELVADAFRRREHLEAITQDELLGRMQEGSIILLDVRPEDEYRQGHLPGAIHIPVEELENRLFELSPNQEVVAYCRGAYCMLSEKAVALLRAEGRQARRWVDGFPEWKAAGHEIETGLPKK</sequence>
<evidence type="ECO:0000259" key="4">
    <source>
        <dbReference type="PROSITE" id="PS50206"/>
    </source>
</evidence>
<dbReference type="GO" id="GO:0003677">
    <property type="term" value="F:DNA binding"/>
    <property type="evidence" value="ECO:0007669"/>
    <property type="project" value="UniProtKB-KW"/>
</dbReference>
<dbReference type="GO" id="GO:0004792">
    <property type="term" value="F:thiosulfate-cyanide sulfurtransferase activity"/>
    <property type="evidence" value="ECO:0007669"/>
    <property type="project" value="InterPro"/>
</dbReference>
<protein>
    <submittedName>
        <fullName evidence="7">ArsR family transcriptional regulator</fullName>
    </submittedName>
    <submittedName>
        <fullName evidence="6">Transcription regulator ArsR</fullName>
    </submittedName>
</protein>
<dbReference type="InterPro" id="IPR001307">
    <property type="entry name" value="Thiosulphate_STrfase_CS"/>
</dbReference>
<evidence type="ECO:0000313" key="8">
    <source>
        <dbReference type="Proteomes" id="UP000045824"/>
    </source>
</evidence>
<dbReference type="InterPro" id="IPR036388">
    <property type="entry name" value="WH-like_DNA-bd_sf"/>
</dbReference>
<dbReference type="PROSITE" id="PS50206">
    <property type="entry name" value="RHODANESE_3"/>
    <property type="match status" value="1"/>
</dbReference>
<dbReference type="Gene3D" id="1.10.10.10">
    <property type="entry name" value="Winged helix-like DNA-binding domain superfamily/Winged helix DNA-binding domain"/>
    <property type="match status" value="1"/>
</dbReference>
<feature type="domain" description="HTH arsR-type" evidence="5">
    <location>
        <begin position="6"/>
        <end position="102"/>
    </location>
</feature>
<dbReference type="SMART" id="SM00418">
    <property type="entry name" value="HTH_ARSR"/>
    <property type="match status" value="1"/>
</dbReference>
<gene>
    <name evidence="6" type="primary">bigR_1</name>
    <name evidence="7" type="ORF">CBW52_00495</name>
    <name evidence="6" type="ORF">ERS008491_00227</name>
</gene>
<reference evidence="7 9" key="2">
    <citation type="submission" date="2017-05" db="EMBL/GenBank/DDBJ databases">
        <title>Whole genome sequencing of Yersinia kristensenii.</title>
        <authorList>
            <person name="Campioni F."/>
        </authorList>
    </citation>
    <scope>NUCLEOTIDE SEQUENCE [LARGE SCALE GENOMIC DNA]</scope>
    <source>
        <strain evidence="7 9">CFSAN060538</strain>
    </source>
</reference>
<dbReference type="InterPro" id="IPR036390">
    <property type="entry name" value="WH_DNA-bd_sf"/>
</dbReference>
<dbReference type="CDD" id="cd00158">
    <property type="entry name" value="RHOD"/>
    <property type="match status" value="1"/>
</dbReference>
<evidence type="ECO:0000313" key="7">
    <source>
        <dbReference type="EMBL" id="OVZ83655.1"/>
    </source>
</evidence>
<proteinExistence type="predicted"/>
<dbReference type="Proteomes" id="UP000195840">
    <property type="component" value="Unassembled WGS sequence"/>
</dbReference>
<dbReference type="PRINTS" id="PR00778">
    <property type="entry name" value="HTHARSR"/>
</dbReference>
<dbReference type="PANTHER" id="PTHR43132">
    <property type="entry name" value="ARSENICAL RESISTANCE OPERON REPRESSOR ARSR-RELATED"/>
    <property type="match status" value="1"/>
</dbReference>
<evidence type="ECO:0000313" key="9">
    <source>
        <dbReference type="Proteomes" id="UP000195840"/>
    </source>
</evidence>
<dbReference type="SUPFAM" id="SSF46785">
    <property type="entry name" value="Winged helix' DNA-binding domain"/>
    <property type="match status" value="1"/>
</dbReference>
<dbReference type="EMBL" id="NHOG01000001">
    <property type="protein sequence ID" value="OVZ83655.1"/>
    <property type="molecule type" value="Genomic_DNA"/>
</dbReference>
<evidence type="ECO:0000256" key="3">
    <source>
        <dbReference type="ARBA" id="ARBA00023163"/>
    </source>
</evidence>
<evidence type="ECO:0000256" key="1">
    <source>
        <dbReference type="ARBA" id="ARBA00023015"/>
    </source>
</evidence>
<dbReference type="InterPro" id="IPR001845">
    <property type="entry name" value="HTH_ArsR_DNA-bd_dom"/>
</dbReference>
<evidence type="ECO:0000259" key="5">
    <source>
        <dbReference type="PROSITE" id="PS50987"/>
    </source>
</evidence>
<dbReference type="FunFam" id="3.40.250.10:FF:000039">
    <property type="entry name" value="ArsR family transcriptional regulator"/>
    <property type="match status" value="1"/>
</dbReference>
<dbReference type="GO" id="GO:0003700">
    <property type="term" value="F:DNA-binding transcription factor activity"/>
    <property type="evidence" value="ECO:0007669"/>
    <property type="project" value="InterPro"/>
</dbReference>
<dbReference type="Pfam" id="PF12840">
    <property type="entry name" value="HTH_20"/>
    <property type="match status" value="1"/>
</dbReference>
<dbReference type="Pfam" id="PF00581">
    <property type="entry name" value="Rhodanese"/>
    <property type="match status" value="1"/>
</dbReference>
<dbReference type="InterPro" id="IPR036873">
    <property type="entry name" value="Rhodanese-like_dom_sf"/>
</dbReference>
<organism evidence="6 8">
    <name type="scientific">Yersinia kristensenii</name>
    <dbReference type="NCBI Taxonomy" id="28152"/>
    <lineage>
        <taxon>Bacteria</taxon>
        <taxon>Pseudomonadati</taxon>
        <taxon>Pseudomonadota</taxon>
        <taxon>Gammaproteobacteria</taxon>
        <taxon>Enterobacterales</taxon>
        <taxon>Yersiniaceae</taxon>
        <taxon>Yersinia</taxon>
    </lineage>
</organism>
<dbReference type="AlphaFoldDB" id="A0A0T9KIA3"/>
<keyword evidence="1" id="KW-0805">Transcription regulation</keyword>
<evidence type="ECO:0000256" key="2">
    <source>
        <dbReference type="ARBA" id="ARBA00023125"/>
    </source>
</evidence>
<dbReference type="InterPro" id="IPR051011">
    <property type="entry name" value="Metal_resp_trans_reg"/>
</dbReference>
<keyword evidence="3" id="KW-0804">Transcription</keyword>